<organism evidence="1 2">
    <name type="scientific">Pluteus cervinus</name>
    <dbReference type="NCBI Taxonomy" id="181527"/>
    <lineage>
        <taxon>Eukaryota</taxon>
        <taxon>Fungi</taxon>
        <taxon>Dikarya</taxon>
        <taxon>Basidiomycota</taxon>
        <taxon>Agaricomycotina</taxon>
        <taxon>Agaricomycetes</taxon>
        <taxon>Agaricomycetidae</taxon>
        <taxon>Agaricales</taxon>
        <taxon>Pluteineae</taxon>
        <taxon>Pluteaceae</taxon>
        <taxon>Pluteus</taxon>
    </lineage>
</organism>
<evidence type="ECO:0000313" key="2">
    <source>
        <dbReference type="Proteomes" id="UP000308600"/>
    </source>
</evidence>
<feature type="non-terminal residue" evidence="1">
    <location>
        <position position="1"/>
    </location>
</feature>
<evidence type="ECO:0000313" key="1">
    <source>
        <dbReference type="EMBL" id="TFK62000.1"/>
    </source>
</evidence>
<sequence>VNDYPPNSWEHCAPWIVVTEICHHWRDVALESTILWSHIPRSYSKRIIERCLKVSKSAPLVVNIHGCMTRDQIYPSFKDPEVISRLRCLEIRLSDPDSSFQELCSLLSSTAPLLESLSIELSWMDVQNEHSPIVAVSDFLKVHVSARLDFGAFTPTKVEFMTFCGRLKLNLVDGRKTLSWPIISSTFPGLERLSIEGVRWAKGATLFRALIEDSQTRSSSPWIPIFPRLLALHLQDITIDDECKEKLVRVLQDRKEVGSALEKIGADGCDQIDDKFLDLLGVVEGLSVTRCRCDGMTEEERDLYMDFAEDLDGGELMCSDPRYHVRSYMEDDDM</sequence>
<gene>
    <name evidence="1" type="ORF">BDN72DRAFT_863182</name>
</gene>
<proteinExistence type="predicted"/>
<accession>A0ACD3A9B7</accession>
<name>A0ACD3A9B7_9AGAR</name>
<reference evidence="1 2" key="1">
    <citation type="journal article" date="2019" name="Nat. Ecol. Evol.">
        <title>Megaphylogeny resolves global patterns of mushroom evolution.</title>
        <authorList>
            <person name="Varga T."/>
            <person name="Krizsan K."/>
            <person name="Foldi C."/>
            <person name="Dima B."/>
            <person name="Sanchez-Garcia M."/>
            <person name="Sanchez-Ramirez S."/>
            <person name="Szollosi G.J."/>
            <person name="Szarkandi J.G."/>
            <person name="Papp V."/>
            <person name="Albert L."/>
            <person name="Andreopoulos W."/>
            <person name="Angelini C."/>
            <person name="Antonin V."/>
            <person name="Barry K.W."/>
            <person name="Bougher N.L."/>
            <person name="Buchanan P."/>
            <person name="Buyck B."/>
            <person name="Bense V."/>
            <person name="Catcheside P."/>
            <person name="Chovatia M."/>
            <person name="Cooper J."/>
            <person name="Damon W."/>
            <person name="Desjardin D."/>
            <person name="Finy P."/>
            <person name="Geml J."/>
            <person name="Haridas S."/>
            <person name="Hughes K."/>
            <person name="Justo A."/>
            <person name="Karasinski D."/>
            <person name="Kautmanova I."/>
            <person name="Kiss B."/>
            <person name="Kocsube S."/>
            <person name="Kotiranta H."/>
            <person name="LaButti K.M."/>
            <person name="Lechner B.E."/>
            <person name="Liimatainen K."/>
            <person name="Lipzen A."/>
            <person name="Lukacs Z."/>
            <person name="Mihaltcheva S."/>
            <person name="Morgado L.N."/>
            <person name="Niskanen T."/>
            <person name="Noordeloos M.E."/>
            <person name="Ohm R.A."/>
            <person name="Ortiz-Santana B."/>
            <person name="Ovrebo C."/>
            <person name="Racz N."/>
            <person name="Riley R."/>
            <person name="Savchenko A."/>
            <person name="Shiryaev A."/>
            <person name="Soop K."/>
            <person name="Spirin V."/>
            <person name="Szebenyi C."/>
            <person name="Tomsovsky M."/>
            <person name="Tulloss R.E."/>
            <person name="Uehling J."/>
            <person name="Grigoriev I.V."/>
            <person name="Vagvolgyi C."/>
            <person name="Papp T."/>
            <person name="Martin F.M."/>
            <person name="Miettinen O."/>
            <person name="Hibbett D.S."/>
            <person name="Nagy L.G."/>
        </authorList>
    </citation>
    <scope>NUCLEOTIDE SEQUENCE [LARGE SCALE GENOMIC DNA]</scope>
    <source>
        <strain evidence="1 2">NL-1719</strain>
    </source>
</reference>
<keyword evidence="2" id="KW-1185">Reference proteome</keyword>
<protein>
    <submittedName>
        <fullName evidence="1">Uncharacterized protein</fullName>
    </submittedName>
</protein>
<dbReference type="EMBL" id="ML208614">
    <property type="protein sequence ID" value="TFK62000.1"/>
    <property type="molecule type" value="Genomic_DNA"/>
</dbReference>
<dbReference type="Proteomes" id="UP000308600">
    <property type="component" value="Unassembled WGS sequence"/>
</dbReference>